<feature type="domain" description="HTH cro/C1-type" evidence="1">
    <location>
        <begin position="20"/>
        <end position="75"/>
    </location>
</feature>
<dbReference type="STRING" id="454136.NIES2119_26365"/>
<accession>A0A1U7I7G4</accession>
<dbReference type="SUPFAM" id="SSF144020">
    <property type="entry name" value="FdhE-like"/>
    <property type="match status" value="1"/>
</dbReference>
<proteinExistence type="predicted"/>
<evidence type="ECO:0000259" key="1">
    <source>
        <dbReference type="PROSITE" id="PS50943"/>
    </source>
</evidence>
<dbReference type="OrthoDB" id="562953at2"/>
<comment type="caution">
    <text evidence="2">The sequence shown here is derived from an EMBL/GenBank/DDBJ whole genome shotgun (WGS) entry which is preliminary data.</text>
</comment>
<dbReference type="EMBL" id="MRCE01000040">
    <property type="protein sequence ID" value="OKH32363.1"/>
    <property type="molecule type" value="Genomic_DNA"/>
</dbReference>
<dbReference type="Pfam" id="PF01381">
    <property type="entry name" value="HTH_3"/>
    <property type="match status" value="1"/>
</dbReference>
<dbReference type="GO" id="GO:0003677">
    <property type="term" value="F:DNA binding"/>
    <property type="evidence" value="ECO:0007669"/>
    <property type="project" value="InterPro"/>
</dbReference>
<dbReference type="RefSeq" id="WP_073596467.1">
    <property type="nucleotide sequence ID" value="NZ_MRCE01000040.1"/>
</dbReference>
<organism evidence="2 3">
    <name type="scientific">[Phormidium ambiguum] IAM M-71</name>
    <dbReference type="NCBI Taxonomy" id="454136"/>
    <lineage>
        <taxon>Bacteria</taxon>
        <taxon>Bacillati</taxon>
        <taxon>Cyanobacteriota</taxon>
        <taxon>Cyanophyceae</taxon>
        <taxon>Oscillatoriophycideae</taxon>
        <taxon>Aerosakkonematales</taxon>
        <taxon>Aerosakkonemataceae</taxon>
        <taxon>Floridanema</taxon>
    </lineage>
</organism>
<gene>
    <name evidence="2" type="ORF">NIES2119_26365</name>
</gene>
<dbReference type="Proteomes" id="UP000185860">
    <property type="component" value="Unassembled WGS sequence"/>
</dbReference>
<dbReference type="CDD" id="cd00093">
    <property type="entry name" value="HTH_XRE"/>
    <property type="match status" value="1"/>
</dbReference>
<dbReference type="AlphaFoldDB" id="A0A1U7I7G4"/>
<dbReference type="InterPro" id="IPR001387">
    <property type="entry name" value="Cro/C1-type_HTH"/>
</dbReference>
<sequence length="156" mass="17534">MYTLDPKKAPQPDETLSNYIRRRRKEAHISQQQLATAAGIHLQSLGKLERGKTTKLNQKTKTGLAAALSIPIEYLEAICSGQPVSEVETRKFCPQCWKPGTDPDSVWTLYRAKYCLLCGTQLRTHCTSCGEPLNSFKHKFCPNCGTSYQASNQKRK</sequence>
<dbReference type="InterPro" id="IPR024064">
    <property type="entry name" value="FdhE-like_sf"/>
</dbReference>
<name>A0A1U7I7G4_9CYAN</name>
<dbReference type="Gene3D" id="1.10.260.40">
    <property type="entry name" value="lambda repressor-like DNA-binding domains"/>
    <property type="match status" value="1"/>
</dbReference>
<dbReference type="SUPFAM" id="SSF47413">
    <property type="entry name" value="lambda repressor-like DNA-binding domains"/>
    <property type="match status" value="1"/>
</dbReference>
<reference evidence="2 3" key="1">
    <citation type="submission" date="2016-11" db="EMBL/GenBank/DDBJ databases">
        <title>Draft Genome Sequences of Nine Cyanobacterial Strains from Diverse Habitats.</title>
        <authorList>
            <person name="Zhu T."/>
            <person name="Hou S."/>
            <person name="Lu X."/>
            <person name="Hess W.R."/>
        </authorList>
    </citation>
    <scope>NUCLEOTIDE SEQUENCE [LARGE SCALE GENOMIC DNA]</scope>
    <source>
        <strain evidence="2 3">IAM M-71</strain>
    </source>
</reference>
<evidence type="ECO:0000313" key="3">
    <source>
        <dbReference type="Proteomes" id="UP000185860"/>
    </source>
</evidence>
<dbReference type="Pfam" id="PF12773">
    <property type="entry name" value="DZR"/>
    <property type="match status" value="1"/>
</dbReference>
<protein>
    <recommendedName>
        <fullName evidence="1">HTH cro/C1-type domain-containing protein</fullName>
    </recommendedName>
</protein>
<evidence type="ECO:0000313" key="2">
    <source>
        <dbReference type="EMBL" id="OKH32363.1"/>
    </source>
</evidence>
<dbReference type="PROSITE" id="PS50943">
    <property type="entry name" value="HTH_CROC1"/>
    <property type="match status" value="1"/>
</dbReference>
<dbReference type="SMART" id="SM00530">
    <property type="entry name" value="HTH_XRE"/>
    <property type="match status" value="1"/>
</dbReference>
<dbReference type="InterPro" id="IPR025874">
    <property type="entry name" value="DZR"/>
</dbReference>
<dbReference type="InterPro" id="IPR010982">
    <property type="entry name" value="Lambda_DNA-bd_dom_sf"/>
</dbReference>